<sequence length="42" mass="4521">MRNASHPGGRQGLVCIKKIKNILFTAVLILTPIPPPPKTNVS</sequence>
<dbReference type="Proteomes" id="UP000054988">
    <property type="component" value="Unassembled WGS sequence"/>
</dbReference>
<accession>A0A0W0F4N6</accession>
<evidence type="ECO:0000313" key="1">
    <source>
        <dbReference type="EMBL" id="KTB31188.1"/>
    </source>
</evidence>
<dbReference type="AlphaFoldDB" id="A0A0W0F4N6"/>
<comment type="caution">
    <text evidence="1">The sequence shown here is derived from an EMBL/GenBank/DDBJ whole genome shotgun (WGS) entry which is preliminary data.</text>
</comment>
<reference evidence="1 2" key="1">
    <citation type="submission" date="2015-12" db="EMBL/GenBank/DDBJ databases">
        <title>Draft genome sequence of Moniliophthora roreri, the causal agent of frosty pod rot of cacao.</title>
        <authorList>
            <person name="Aime M.C."/>
            <person name="Diaz-Valderrama J.R."/>
            <person name="Kijpornyongpan T."/>
            <person name="Phillips-Mora W."/>
        </authorList>
    </citation>
    <scope>NUCLEOTIDE SEQUENCE [LARGE SCALE GENOMIC DNA]</scope>
    <source>
        <strain evidence="1 2">MCA 2952</strain>
    </source>
</reference>
<gene>
    <name evidence="1" type="ORF">WG66_16250</name>
</gene>
<proteinExistence type="predicted"/>
<name>A0A0W0F4N6_MONRR</name>
<evidence type="ECO:0000313" key="2">
    <source>
        <dbReference type="Proteomes" id="UP000054988"/>
    </source>
</evidence>
<dbReference type="EMBL" id="LATX01002348">
    <property type="protein sequence ID" value="KTB31188.1"/>
    <property type="molecule type" value="Genomic_DNA"/>
</dbReference>
<protein>
    <submittedName>
        <fullName evidence="1">Putative ARM repeat-containing protein</fullName>
    </submittedName>
</protein>
<organism evidence="1 2">
    <name type="scientific">Moniliophthora roreri</name>
    <name type="common">Frosty pod rot fungus</name>
    <name type="synonym">Monilia roreri</name>
    <dbReference type="NCBI Taxonomy" id="221103"/>
    <lineage>
        <taxon>Eukaryota</taxon>
        <taxon>Fungi</taxon>
        <taxon>Dikarya</taxon>
        <taxon>Basidiomycota</taxon>
        <taxon>Agaricomycotina</taxon>
        <taxon>Agaricomycetes</taxon>
        <taxon>Agaricomycetidae</taxon>
        <taxon>Agaricales</taxon>
        <taxon>Marasmiineae</taxon>
        <taxon>Marasmiaceae</taxon>
        <taxon>Moniliophthora</taxon>
    </lineage>
</organism>